<organism evidence="3 4">
    <name type="scientific">Pollutimonas nitritireducens</name>
    <dbReference type="NCBI Taxonomy" id="2045209"/>
    <lineage>
        <taxon>Bacteria</taxon>
        <taxon>Pseudomonadati</taxon>
        <taxon>Pseudomonadota</taxon>
        <taxon>Betaproteobacteria</taxon>
        <taxon>Burkholderiales</taxon>
        <taxon>Alcaligenaceae</taxon>
        <taxon>Pollutimonas</taxon>
    </lineage>
</organism>
<dbReference type="EMBL" id="PDNV01000005">
    <property type="protein sequence ID" value="PLC54268.1"/>
    <property type="molecule type" value="Genomic_DNA"/>
</dbReference>
<proteinExistence type="predicted"/>
<accession>A0A2N4UGY3</accession>
<evidence type="ECO:0000313" key="4">
    <source>
        <dbReference type="Proteomes" id="UP000234328"/>
    </source>
</evidence>
<name>A0A2N4UGY3_9BURK</name>
<evidence type="ECO:0000256" key="1">
    <source>
        <dbReference type="SAM" id="SignalP"/>
    </source>
</evidence>
<gene>
    <name evidence="3" type="ORF">CR155_09155</name>
</gene>
<evidence type="ECO:0000313" key="3">
    <source>
        <dbReference type="EMBL" id="PLC54268.1"/>
    </source>
</evidence>
<dbReference type="Pfam" id="PF13670">
    <property type="entry name" value="PepSY_2"/>
    <property type="match status" value="1"/>
</dbReference>
<dbReference type="Proteomes" id="UP000234328">
    <property type="component" value="Unassembled WGS sequence"/>
</dbReference>
<comment type="caution">
    <text evidence="3">The sequence shown here is derived from an EMBL/GenBank/DDBJ whole genome shotgun (WGS) entry which is preliminary data.</text>
</comment>
<keyword evidence="4" id="KW-1185">Reference proteome</keyword>
<protein>
    <recommendedName>
        <fullName evidence="2">PepSY domain-containing protein</fullName>
    </recommendedName>
</protein>
<feature type="domain" description="PepSY" evidence="2">
    <location>
        <begin position="7"/>
        <end position="83"/>
    </location>
</feature>
<sequence length="107" mass="12206">MKPRILAATVLAGLLISSAAMADTDCDAPIALWQPREVLRQQLEQRGWTIHRIKVDDGCYEVKGKDHLGNKFKAKFSPDTLRIRELEISFNRHGEAYDYLDHGRKAE</sequence>
<evidence type="ECO:0000259" key="2">
    <source>
        <dbReference type="Pfam" id="PF13670"/>
    </source>
</evidence>
<dbReference type="AlphaFoldDB" id="A0A2N4UGY3"/>
<feature type="chain" id="PRO_5014691302" description="PepSY domain-containing protein" evidence="1">
    <location>
        <begin position="23"/>
        <end position="107"/>
    </location>
</feature>
<dbReference type="OrthoDB" id="9180865at2"/>
<keyword evidence="1" id="KW-0732">Signal</keyword>
<dbReference type="RefSeq" id="WP_102069717.1">
    <property type="nucleotide sequence ID" value="NZ_PDNV01000005.1"/>
</dbReference>
<dbReference type="InterPro" id="IPR025711">
    <property type="entry name" value="PepSY"/>
</dbReference>
<feature type="signal peptide" evidence="1">
    <location>
        <begin position="1"/>
        <end position="22"/>
    </location>
</feature>
<reference evidence="3 4" key="1">
    <citation type="submission" date="2017-10" db="EMBL/GenBank/DDBJ databases">
        <title>Two draft genome sequences of Pusillimonas sp. strains isolated from a nitrate- and radionuclide-contaminated groundwater in Russia.</title>
        <authorList>
            <person name="Grouzdev D.S."/>
            <person name="Tourova T.P."/>
            <person name="Goeva M.A."/>
            <person name="Babich T.L."/>
            <person name="Sokolova D.S."/>
            <person name="Abdullin R."/>
            <person name="Poltaraus A.B."/>
            <person name="Toshchakov S.V."/>
            <person name="Nazina T.N."/>
        </authorList>
    </citation>
    <scope>NUCLEOTIDE SEQUENCE [LARGE SCALE GENOMIC DNA]</scope>
    <source>
        <strain evidence="3 4">JR1/69-2-13</strain>
    </source>
</reference>